<comment type="similarity">
    <text evidence="1">Belongs to the V-ATPase V0D/AC39 subunit family.</text>
</comment>
<sequence>MRDSDYIFAVARIRVLEKGLLSPEDIRQLVALKDTSAVLSFLRGRGWGDGSQDADGAHMLRTEEAKVDASIQDLGLDQRLLEVLDLPERYHNLKVAIKELSFGTVVPEAYYSLDGFGRGELTHAISAQEFSLLPDDMARAARRALDVMAASSDAQWCDVILDKACLQAMAAAAASSGSDLLVSYVRMFVQNADLKIVLRGARTGKGRRFLEEATCPVEGMDTSALIRHALAGEQELLDYLDDSDLDAAASAIRKSSASFEQWCESRLLDVLKGQGSNIMSPGPILAFVLRRHAEIRNVRILLTAKANGFGDDAVLERMCIANG</sequence>
<dbReference type="Pfam" id="PF01992">
    <property type="entry name" value="vATP-synt_AC39"/>
    <property type="match status" value="1"/>
</dbReference>
<dbReference type="AlphaFoldDB" id="U2TM42"/>
<name>U2TM42_9ACTN</name>
<keyword evidence="5" id="KW-1185">Reference proteome</keyword>
<dbReference type="Gene3D" id="1.10.132.50">
    <property type="entry name" value="ATP synthase (C/AC39) subunit, domain 3"/>
    <property type="match status" value="1"/>
</dbReference>
<dbReference type="EMBL" id="AWEZ01000060">
    <property type="protein sequence ID" value="ERL07223.1"/>
    <property type="molecule type" value="Genomic_DNA"/>
</dbReference>
<organism evidence="4 5">
    <name type="scientific">Olsenella profusa F0195</name>
    <dbReference type="NCBI Taxonomy" id="1125712"/>
    <lineage>
        <taxon>Bacteria</taxon>
        <taxon>Bacillati</taxon>
        <taxon>Actinomycetota</taxon>
        <taxon>Coriobacteriia</taxon>
        <taxon>Coriobacteriales</taxon>
        <taxon>Atopobiaceae</taxon>
        <taxon>Olsenella</taxon>
    </lineage>
</organism>
<dbReference type="Gene3D" id="1.20.1690.10">
    <property type="entry name" value="V-type ATP synthase subunit C domain"/>
    <property type="match status" value="2"/>
</dbReference>
<evidence type="ECO:0000256" key="1">
    <source>
        <dbReference type="ARBA" id="ARBA00006709"/>
    </source>
</evidence>
<proteinExistence type="inferred from homology"/>
<accession>U2TM42</accession>
<dbReference type="InterPro" id="IPR002843">
    <property type="entry name" value="ATPase_V0-cplx_csu/dsu"/>
</dbReference>
<dbReference type="OrthoDB" id="1653at2"/>
<protein>
    <submittedName>
        <fullName evidence="4">ATP synthase, subunit C-like protein</fullName>
    </submittedName>
</protein>
<dbReference type="PATRIC" id="fig|1125712.3.peg.1686"/>
<comment type="caution">
    <text evidence="4">The sequence shown here is derived from an EMBL/GenBank/DDBJ whole genome shotgun (WGS) entry which is preliminary data.</text>
</comment>
<dbReference type="InterPro" id="IPR036079">
    <property type="entry name" value="ATPase_csu/dsu_sf"/>
</dbReference>
<dbReference type="InterPro" id="IPR035067">
    <property type="entry name" value="V-type_ATPase_csu/dsu"/>
</dbReference>
<gene>
    <name evidence="4" type="ORF">HMPREF1316_1701</name>
</gene>
<dbReference type="SUPFAM" id="SSF103486">
    <property type="entry name" value="V-type ATP synthase subunit C"/>
    <property type="match status" value="1"/>
</dbReference>
<dbReference type="eggNOG" id="COG1527">
    <property type="taxonomic scope" value="Bacteria"/>
</dbReference>
<dbReference type="InterPro" id="IPR044911">
    <property type="entry name" value="V-type_ATPase_csu/dsu_dom_3"/>
</dbReference>
<evidence type="ECO:0000256" key="3">
    <source>
        <dbReference type="ARBA" id="ARBA00023065"/>
    </source>
</evidence>
<dbReference type="InterPro" id="IPR050873">
    <property type="entry name" value="V-ATPase_V0D/AC39_subunit"/>
</dbReference>
<dbReference type="PANTHER" id="PTHR38682:SF1">
    <property type="entry name" value="V-TYPE ATP SYNTHASE SUBUNIT C"/>
    <property type="match status" value="1"/>
</dbReference>
<dbReference type="RefSeq" id="WP_021726634.1">
    <property type="nucleotide sequence ID" value="NZ_AWEZ01000060.1"/>
</dbReference>
<keyword evidence="2" id="KW-0813">Transport</keyword>
<dbReference type="Proteomes" id="UP000016638">
    <property type="component" value="Unassembled WGS sequence"/>
</dbReference>
<keyword evidence="3" id="KW-0406">Ion transport</keyword>
<evidence type="ECO:0000256" key="2">
    <source>
        <dbReference type="ARBA" id="ARBA00022448"/>
    </source>
</evidence>
<dbReference type="GO" id="GO:0046961">
    <property type="term" value="F:proton-transporting ATPase activity, rotational mechanism"/>
    <property type="evidence" value="ECO:0007669"/>
    <property type="project" value="InterPro"/>
</dbReference>
<reference evidence="4 5" key="1">
    <citation type="submission" date="2013-08" db="EMBL/GenBank/DDBJ databases">
        <authorList>
            <person name="Durkin A.S."/>
            <person name="Haft D.R."/>
            <person name="McCorrison J."/>
            <person name="Torralba M."/>
            <person name="Gillis M."/>
            <person name="Haft D.H."/>
            <person name="Methe B."/>
            <person name="Sutton G."/>
            <person name="Nelson K.E."/>
        </authorList>
    </citation>
    <scope>NUCLEOTIDE SEQUENCE [LARGE SCALE GENOMIC DNA]</scope>
    <source>
        <strain evidence="4 5">F0195</strain>
    </source>
</reference>
<dbReference type="STRING" id="1125712.HMPREF1316_1701"/>
<evidence type="ECO:0000313" key="4">
    <source>
        <dbReference type="EMBL" id="ERL07223.1"/>
    </source>
</evidence>
<evidence type="ECO:0000313" key="5">
    <source>
        <dbReference type="Proteomes" id="UP000016638"/>
    </source>
</evidence>
<dbReference type="PANTHER" id="PTHR38682">
    <property type="entry name" value="V-TYPE ATP SYNTHASE SUBUNIT C"/>
    <property type="match status" value="1"/>
</dbReference>